<dbReference type="OrthoDB" id="10263625at2759"/>
<dbReference type="GeneID" id="17326062"/>
<dbReference type="KEGG" id="ccp:CHC_T00009277001"/>
<dbReference type="GO" id="GO:0016757">
    <property type="term" value="F:glycosyltransferase activity"/>
    <property type="evidence" value="ECO:0007669"/>
    <property type="project" value="UniProtKB-KW"/>
</dbReference>
<organism evidence="9 10">
    <name type="scientific">Chondrus crispus</name>
    <name type="common">Carrageen Irish moss</name>
    <name type="synonym">Polymorpha crispa</name>
    <dbReference type="NCBI Taxonomy" id="2769"/>
    <lineage>
        <taxon>Eukaryota</taxon>
        <taxon>Rhodophyta</taxon>
        <taxon>Florideophyceae</taxon>
        <taxon>Rhodymeniophycidae</taxon>
        <taxon>Gigartinales</taxon>
        <taxon>Gigartinaceae</taxon>
        <taxon>Chondrus</taxon>
    </lineage>
</organism>
<evidence type="ECO:0000256" key="2">
    <source>
        <dbReference type="ARBA" id="ARBA00022676"/>
    </source>
</evidence>
<dbReference type="CDD" id="cd03791">
    <property type="entry name" value="GT5_Glycogen_synthase_DULL1-like"/>
    <property type="match status" value="1"/>
</dbReference>
<dbReference type="SUPFAM" id="SSF81296">
    <property type="entry name" value="E set domains"/>
    <property type="match status" value="1"/>
</dbReference>
<keyword evidence="4" id="KW-0934">Plastid</keyword>
<evidence type="ECO:0000256" key="3">
    <source>
        <dbReference type="ARBA" id="ARBA00022679"/>
    </source>
</evidence>
<keyword evidence="4" id="KW-0035">Amyloplast</keyword>
<dbReference type="InterPro" id="IPR001296">
    <property type="entry name" value="Glyco_trans_1"/>
</dbReference>
<evidence type="ECO:0000256" key="1">
    <source>
        <dbReference type="ARBA" id="ARBA00004602"/>
    </source>
</evidence>
<dbReference type="Gene3D" id="3.40.50.2000">
    <property type="entry name" value="Glycogen Phosphorylase B"/>
    <property type="match status" value="2"/>
</dbReference>
<feature type="domain" description="Glycosyl transferase family 1" evidence="6">
    <location>
        <begin position="1107"/>
        <end position="1260"/>
    </location>
</feature>
<dbReference type="Pfam" id="PF08323">
    <property type="entry name" value="Glyco_transf_5"/>
    <property type="match status" value="1"/>
</dbReference>
<dbReference type="CDD" id="cd02859">
    <property type="entry name" value="E_set_AMPKbeta_like_N"/>
    <property type="match status" value="1"/>
</dbReference>
<dbReference type="Gramene" id="CDF38462">
    <property type="protein sequence ID" value="CDF38462"/>
    <property type="gene ID" value="CHC_T00009277001"/>
</dbReference>
<dbReference type="OMA" id="EDASYVM"/>
<feature type="region of interest" description="Disordered" evidence="5">
    <location>
        <begin position="445"/>
        <end position="469"/>
    </location>
</feature>
<gene>
    <name evidence="9" type="ORF">CHC_T00009277001</name>
</gene>
<dbReference type="Proteomes" id="UP000012073">
    <property type="component" value="Unassembled WGS sequence"/>
</dbReference>
<reference evidence="10" key="1">
    <citation type="journal article" date="2013" name="Proc. Natl. Acad. Sci. U.S.A.">
        <title>Genome structure and metabolic features in the red seaweed Chondrus crispus shed light on evolution of the Archaeplastida.</title>
        <authorList>
            <person name="Collen J."/>
            <person name="Porcel B."/>
            <person name="Carre W."/>
            <person name="Ball S.G."/>
            <person name="Chaparro C."/>
            <person name="Tonon T."/>
            <person name="Barbeyron T."/>
            <person name="Michel G."/>
            <person name="Noel B."/>
            <person name="Valentin K."/>
            <person name="Elias M."/>
            <person name="Artiguenave F."/>
            <person name="Arun A."/>
            <person name="Aury J.M."/>
            <person name="Barbosa-Neto J.F."/>
            <person name="Bothwell J.H."/>
            <person name="Bouget F.Y."/>
            <person name="Brillet L."/>
            <person name="Cabello-Hurtado F."/>
            <person name="Capella-Gutierrez S."/>
            <person name="Charrier B."/>
            <person name="Cladiere L."/>
            <person name="Cock J.M."/>
            <person name="Coelho S.M."/>
            <person name="Colleoni C."/>
            <person name="Czjzek M."/>
            <person name="Da Silva C."/>
            <person name="Delage L."/>
            <person name="Denoeud F."/>
            <person name="Deschamps P."/>
            <person name="Dittami S.M."/>
            <person name="Gabaldon T."/>
            <person name="Gachon C.M."/>
            <person name="Groisillier A."/>
            <person name="Herve C."/>
            <person name="Jabbari K."/>
            <person name="Katinka M."/>
            <person name="Kloareg B."/>
            <person name="Kowalczyk N."/>
            <person name="Labadie K."/>
            <person name="Leblanc C."/>
            <person name="Lopez P.J."/>
            <person name="McLachlan D.H."/>
            <person name="Meslet-Cladiere L."/>
            <person name="Moustafa A."/>
            <person name="Nehr Z."/>
            <person name="Nyvall Collen P."/>
            <person name="Panaud O."/>
            <person name="Partensky F."/>
            <person name="Poulain J."/>
            <person name="Rensing S.A."/>
            <person name="Rousvoal S."/>
            <person name="Samson G."/>
            <person name="Symeonidi A."/>
            <person name="Weissenbach J."/>
            <person name="Zambounis A."/>
            <person name="Wincker P."/>
            <person name="Boyen C."/>
        </authorList>
    </citation>
    <scope>NUCLEOTIDE SEQUENCE [LARGE SCALE GENOMIC DNA]</scope>
    <source>
        <strain evidence="10">cv. Stackhouse</strain>
    </source>
</reference>
<evidence type="ECO:0000259" key="8">
    <source>
        <dbReference type="Pfam" id="PF16561"/>
    </source>
</evidence>
<protein>
    <submittedName>
        <fullName evidence="9">Starch synthase</fullName>
    </submittedName>
</protein>
<dbReference type="Gene3D" id="3.20.20.80">
    <property type="entry name" value="Glycosidases"/>
    <property type="match status" value="1"/>
</dbReference>
<dbReference type="RefSeq" id="XP_005718355.1">
    <property type="nucleotide sequence ID" value="XM_005718298.1"/>
</dbReference>
<dbReference type="Pfam" id="PF00534">
    <property type="entry name" value="Glycos_transf_1"/>
    <property type="match status" value="1"/>
</dbReference>
<dbReference type="InterPro" id="IPR032640">
    <property type="entry name" value="AMPK1_CBM"/>
</dbReference>
<evidence type="ECO:0000313" key="9">
    <source>
        <dbReference type="EMBL" id="CDF38462.1"/>
    </source>
</evidence>
<dbReference type="Gene3D" id="2.60.40.10">
    <property type="entry name" value="Immunoglobulins"/>
    <property type="match status" value="1"/>
</dbReference>
<dbReference type="EMBL" id="HG001932">
    <property type="protein sequence ID" value="CDF38462.1"/>
    <property type="molecule type" value="Genomic_DNA"/>
</dbReference>
<keyword evidence="2" id="KW-0328">Glycosyltransferase</keyword>
<proteinExistence type="predicted"/>
<dbReference type="InterPro" id="IPR013783">
    <property type="entry name" value="Ig-like_fold"/>
</dbReference>
<accession>R7QIX8</accession>
<comment type="subcellular location">
    <subcellularLocation>
        <location evidence="1">Plastid</location>
        <location evidence="1">Amyloplast</location>
    </subcellularLocation>
</comment>
<evidence type="ECO:0000259" key="7">
    <source>
        <dbReference type="Pfam" id="PF08323"/>
    </source>
</evidence>
<evidence type="ECO:0000259" key="6">
    <source>
        <dbReference type="Pfam" id="PF00534"/>
    </source>
</evidence>
<evidence type="ECO:0000256" key="5">
    <source>
        <dbReference type="SAM" id="MobiDB-lite"/>
    </source>
</evidence>
<dbReference type="InterPro" id="IPR017853">
    <property type="entry name" value="GH"/>
</dbReference>
<name>R7QIX8_CHOCR</name>
<dbReference type="InterPro" id="IPR014756">
    <property type="entry name" value="Ig_E-set"/>
</dbReference>
<dbReference type="PANTHER" id="PTHR45825:SF11">
    <property type="entry name" value="ALPHA AMYLASE DOMAIN-CONTAINING PROTEIN"/>
    <property type="match status" value="1"/>
</dbReference>
<dbReference type="SUPFAM" id="SSF51445">
    <property type="entry name" value="(Trans)glycosidases"/>
    <property type="match status" value="1"/>
</dbReference>
<keyword evidence="3" id="KW-0808">Transferase</keyword>
<keyword evidence="10" id="KW-1185">Reference proteome</keyword>
<evidence type="ECO:0000313" key="10">
    <source>
        <dbReference type="Proteomes" id="UP000012073"/>
    </source>
</evidence>
<dbReference type="PANTHER" id="PTHR45825">
    <property type="entry name" value="GRANULE-BOUND STARCH SYNTHASE 1, CHLOROPLASTIC/AMYLOPLASTIC"/>
    <property type="match status" value="1"/>
</dbReference>
<feature type="domain" description="Starch synthase catalytic" evidence="7">
    <location>
        <begin position="818"/>
        <end position="1056"/>
    </location>
</feature>
<feature type="domain" description="AMP-activated protein kinase glycogen-binding" evidence="8">
    <location>
        <begin position="1328"/>
        <end position="1409"/>
    </location>
</feature>
<dbReference type="Pfam" id="PF16561">
    <property type="entry name" value="AMPK1_CBM"/>
    <property type="match status" value="1"/>
</dbReference>
<sequence length="1409" mass="157255">MAAPAWTDFPLRSGETHPAVLDGYPADVARRLRGRFIVQPAGMREASLIEVPIDEVGAEWDAATGDLNSRGTFESVLTIIPGLKVQNFTGVYMMGALERPSDDPNPSPFSVADREIPANILGGKSAFRNLCAEMKRLGLCPIIDGIDRVSRTRMSRKYRHLTVETLSNKGIPLRHPGTDGRENQWEDTALLNHRRVETWNLMVAEVKAMAEEYGVGGIRLDNAQSLPPIMAPNMDELLRHDPDGEPHYSLSEVFYGAVVKANEEYGYWTSSAGIERGYPNPFLVKFCREMWNAFPDFIVMAEAHFHREAQLLTSGPVVHTVRIPQILASISGKSLRKDGTVGRVPGKNRSTARTLSRLYRNDSDWLPKNAIMVNCTCTHSSPYPGLLYGRRSWIAVDLLNFLPEVPMTVYGEERGRAYRMNMNGVSNTEEMTEYDVNFDAVLPKSPPLRTGQTMPSKPKGLPPLTPPHSVERKLKMKRKGSLADLRRVPSNSNLVRSRSRDDMNGMSVRSVSAADFRKMSAMEEQTRQEIGPASGYDIAQIEGHYSHRRMLRQELAALHSGFMCVLTIEPQLKEQVFAFARYTEDQVVIVAANFKDNRDGPQYSNGCDVELDFQTLWDVLPDTFTTGAAPCAFYSVVNTFTGKEHSTDVQTLEELVFRKYKTHLDPLGISLLTFKPVQDTPERRGAHFSECINRLRSQEANDIKDARENDIIARLARGAAASASDFVGAMESLRNGLRNEGCEKAEMERIMQLCMQRASQLRFMVAYEGVPRPKDFEPPAAEHIVAYLTHMSTCAKDPDLMTLARSVVAKTTKLGPLVFLTAELGRFSTAGGLGVMVDELTKGLAGLGLEVYVVSPYYTVNRKNRSGYLGDNIQWTRNISVNIGTHIVEAGVFEGVENDVNLIFLERGDFFPKVYADPGGSVRHLQTVVLMSLGSLEVCCQKQLYPSVIVTNDWLPSMAAGYRDFFGDYFKNTSFFHLIHNLGEGAYEGRVYPNPGEGTLDHIHRLPTHVMVNPWWSTLVVNPSRCAIMRSESWGTVSPSYLRELRAGHPLSDLLQQAKSPFAYPNGIRKAEREEALRVKGAESHAAAKEILQKRYFGFQKGDPTIPLFAFVGRITSQKGVHLILNAVDELIGHTNGKIQILVGGPANYSDEYSSGCARHMVDLRRRHPWCFWAQPDEFFTDGPMCNLGADFGLMPSLFEPGGIVQQEFFVAGTPVIAYKTGGLKDTVHEWKSSQGEGNGFTFEEYSHADFVWAVKRALRVFAQPHEYEEMRVAAAETTIDVSQVAWAWSSEFHRIRNAMYTRGDVVASIISSTVDEETDLYDRSANPVLIQWTGSGNSVVLKGSFDNWTAEWPLSQAVGDHGAFGLKLLLRPGEYVCKFKVNQEWTVADDLPQKQDEAGFTNNVLQVQ</sequence>
<evidence type="ECO:0000256" key="4">
    <source>
        <dbReference type="ARBA" id="ARBA00023234"/>
    </source>
</evidence>
<dbReference type="STRING" id="2769.R7QIX8"/>
<dbReference type="SUPFAM" id="SSF53756">
    <property type="entry name" value="UDP-Glycosyltransferase/glycogen phosphorylase"/>
    <property type="match status" value="1"/>
</dbReference>
<dbReference type="InterPro" id="IPR013534">
    <property type="entry name" value="Starch_synth_cat_dom"/>
</dbReference>